<organism evidence="3 4">
    <name type="scientific">Serratia phage vB_Sru_IME250</name>
    <dbReference type="NCBI Taxonomy" id="1852640"/>
    <lineage>
        <taxon>Viruses</taxon>
        <taxon>Duplodnaviria</taxon>
        <taxon>Heunggongvirae</taxon>
        <taxon>Uroviricota</taxon>
        <taxon>Caudoviricetes</taxon>
        <taxon>Pantevenvirales</taxon>
        <taxon>Ackermannviridae</taxon>
        <taxon>Taipeivirus</taxon>
        <taxon>Taipeivirus IME250</taxon>
    </lineage>
</organism>
<evidence type="ECO:0000313" key="2">
    <source>
        <dbReference type="EMBL" id="ANM47172.1"/>
    </source>
</evidence>
<dbReference type="EMBL" id="KX147096">
    <property type="protein sequence ID" value="ANM47172.1"/>
    <property type="molecule type" value="Genomic_DNA"/>
</dbReference>
<dbReference type="CDD" id="cd00096">
    <property type="entry name" value="Ig"/>
    <property type="match status" value="1"/>
</dbReference>
<dbReference type="GeneID" id="40092454"/>
<dbReference type="InterPro" id="IPR003599">
    <property type="entry name" value="Ig_sub"/>
</dbReference>
<evidence type="ECO:0000259" key="1">
    <source>
        <dbReference type="PROSITE" id="PS50835"/>
    </source>
</evidence>
<dbReference type="InterPro" id="IPR008964">
    <property type="entry name" value="Invasin/intimin_cell_adhesion"/>
</dbReference>
<dbReference type="SMART" id="SM00409">
    <property type="entry name" value="IG"/>
    <property type="match status" value="1"/>
</dbReference>
<dbReference type="SUPFAM" id="SSF49373">
    <property type="entry name" value="Invasin/intimin cell-adhesion fragments"/>
    <property type="match status" value="1"/>
</dbReference>
<dbReference type="KEGG" id="vg:40092454"/>
<name>A0A1J0MG15_9CAUD</name>
<sequence>MPTINVLVAPYVVRNKPETERGHVVTGVAKGWQKTSLNQDPNEILTECKGLDALLTKSNLEADGVTKIDATKPIGFELSYEIYDPNAVLTTGLTVDATPVVGKVGDVVAMKATVLPANATYKGVVWYPADPTQAVNVGGSSFKLLKAGTATVHAITVEGAHAGTGTITIENADGSLALSLSTDLPATKDATSGDDVTFTVAATGGTTPYTYQWFWSDTPGGAGVLIDSGVNPTAATASLVNHAVTAESEGEYWCVVTDDAAHTVTSTRCELAVA</sequence>
<feature type="domain" description="Ig-like" evidence="1">
    <location>
        <begin position="179"/>
        <end position="265"/>
    </location>
</feature>
<reference evidence="2 5" key="2">
    <citation type="journal article" date="2017" name="Arch. Virol.">
        <title>First complete genome sequence of a virulent bacteriophage infecting the opportunistic pathogen Serratia rubidaea.</title>
        <authorList>
            <person name="Xing S."/>
            <person name="Ma T."/>
            <person name="Zhang X."/>
            <person name="Huang Y."/>
            <person name="Mi Z."/>
            <person name="Sun Q."/>
            <person name="An X."/>
            <person name="Fan H."/>
            <person name="Wu S."/>
            <person name="Wei L."/>
            <person name="Tong Y."/>
        </authorList>
    </citation>
    <scope>NUCLEOTIDE SEQUENCE [LARGE SCALE GENOMIC DNA]</scope>
</reference>
<protein>
    <submittedName>
        <fullName evidence="3">Tail fiber protein</fullName>
    </submittedName>
</protein>
<accession>A0A1J0MG15</accession>
<keyword evidence="5" id="KW-1185">Reference proteome</keyword>
<dbReference type="Pfam" id="PF13927">
    <property type="entry name" value="Ig_3"/>
    <property type="match status" value="1"/>
</dbReference>
<dbReference type="InterPro" id="IPR007110">
    <property type="entry name" value="Ig-like_dom"/>
</dbReference>
<dbReference type="Proteomes" id="UP000231470">
    <property type="component" value="Segment"/>
</dbReference>
<dbReference type="Gene3D" id="2.60.40.10">
    <property type="entry name" value="Immunoglobulins"/>
    <property type="match status" value="1"/>
</dbReference>
<dbReference type="EMBL" id="KY073123">
    <property type="protein sequence ID" value="APD20080.1"/>
    <property type="molecule type" value="Genomic_DNA"/>
</dbReference>
<evidence type="ECO:0000313" key="5">
    <source>
        <dbReference type="Proteomes" id="UP000231470"/>
    </source>
</evidence>
<dbReference type="Gene3D" id="2.60.40.1080">
    <property type="match status" value="1"/>
</dbReference>
<dbReference type="InterPro" id="IPR036179">
    <property type="entry name" value="Ig-like_dom_sf"/>
</dbReference>
<proteinExistence type="predicted"/>
<reference evidence="3 4" key="1">
    <citation type="submission" date="2016-11" db="EMBL/GenBank/DDBJ databases">
        <title>Complete genome of the first virulent bacteriophage infecting the opportunist pathogen Serratia rubidaea.</title>
        <authorList>
            <person name="Xing S."/>
            <person name="Ma T."/>
            <person name="Zhang X."/>
            <person name="Huang Y."/>
            <person name="Mi Z."/>
            <person name="Sun Q."/>
            <person name="An X."/>
            <person name="Fan H."/>
            <person name="Wu S."/>
            <person name="Lin W."/>
            <person name="Tong Y."/>
        </authorList>
    </citation>
    <scope>NUCLEOTIDE SEQUENCE [LARGE SCALE GENOMIC DNA]</scope>
</reference>
<dbReference type="InterPro" id="IPR013783">
    <property type="entry name" value="Ig-like_fold"/>
</dbReference>
<evidence type="ECO:0000313" key="4">
    <source>
        <dbReference type="Proteomes" id="UP000230444"/>
    </source>
</evidence>
<dbReference type="OrthoDB" id="7109at10239"/>
<dbReference type="PROSITE" id="PS50835">
    <property type="entry name" value="IG_LIKE"/>
    <property type="match status" value="1"/>
</dbReference>
<dbReference type="RefSeq" id="YP_009615973.1">
    <property type="nucleotide sequence ID" value="NC_042047.1"/>
</dbReference>
<dbReference type="SUPFAM" id="SSF48726">
    <property type="entry name" value="Immunoglobulin"/>
    <property type="match status" value="1"/>
</dbReference>
<evidence type="ECO:0000313" key="3">
    <source>
        <dbReference type="EMBL" id="APD20080.1"/>
    </source>
</evidence>
<dbReference type="Proteomes" id="UP000230444">
    <property type="component" value="Segment"/>
</dbReference>